<keyword evidence="9" id="KW-0812">Transmembrane</keyword>
<keyword evidence="2" id="KW-0645">Protease</keyword>
<keyword evidence="13" id="KW-1185">Reference proteome</keyword>
<evidence type="ECO:0000256" key="3">
    <source>
        <dbReference type="ARBA" id="ARBA00022676"/>
    </source>
</evidence>
<keyword evidence="3 12" id="KW-0328">Glycosyltransferase</keyword>
<gene>
    <name evidence="12" type="ORF">WIS52_10490</name>
</gene>
<proteinExistence type="predicted"/>
<sequence length="691" mass="71686">MTAHGPERPRPPHRTRRVLQGIGASVLAGVLVAGMLAPVAVGAAVATTELTGLTDEAAGARLGDGRMGATTVLLDVEGEPFAHLYDQHREPVGREGISDPMVAAIVAIEDRRFYDHDGVDWYGMGRAVVTNTAGGSTLEGQGASTLTMQYVKNYRLNVLATTPEEERAAIENSPQRKLSEMRLAQRVETVMDKDEILAGYLDLIYFGRGAYGVEVASRSWFGTTADRLDVPQAALLAGMIQAPERFDPLNSPEAAKDRRDTVIAAMVDVGSITAAQGAEARETPVEVRPDAGVPGQGCDEARERTGHFCRTVVDTLGEAGIDAGVLRNGGYMIRTTMDPRATREAYDAVREAGGADGSTDVANVAALVEPGTGRVDALVSSSPYGFDAGAGETAYSLPTVPLHAAGSVYKVFTAAAALEQGIVTPDSDLAVPDTYTSRAFRNGNDPYTVRNAADYPEGMTLQRALATSPNTPFVELTDRLGSLQPAVDMAWRLGLRNSMQAPTPDGGTVGEAVIAQRRASFTLGPEATSPLELANVGATIAAGGVHCDPVVVESVTDRDGDDVALPGPACDRVIDESVARDLVTALSGDATSGTAAGAASAVGWNRPVIAKTGTAQNNSSAAFLGATAERAGAVMTFPTGAPRPVCTGPLRICGSGNLSGGAVPARAWFQMVSALDDGRGSAPLPGDAGDT</sequence>
<evidence type="ECO:0000256" key="1">
    <source>
        <dbReference type="ARBA" id="ARBA00022645"/>
    </source>
</evidence>
<dbReference type="Gene3D" id="1.10.3810.10">
    <property type="entry name" value="Biosynthetic peptidoglycan transglycosylase-like"/>
    <property type="match status" value="1"/>
</dbReference>
<evidence type="ECO:0000259" key="11">
    <source>
        <dbReference type="Pfam" id="PF00912"/>
    </source>
</evidence>
<dbReference type="EC" id="2.4.-.-" evidence="12"/>
<comment type="catalytic activity">
    <reaction evidence="8">
        <text>[GlcNAc-(1-&gt;4)-Mur2Ac(oyl-L-Ala-gamma-D-Glu-L-Lys-D-Ala-D-Ala)](n)-di-trans,octa-cis-undecaprenyl diphosphate + beta-D-GlcNAc-(1-&gt;4)-Mur2Ac(oyl-L-Ala-gamma-D-Glu-L-Lys-D-Ala-D-Ala)-di-trans,octa-cis-undecaprenyl diphosphate = [GlcNAc-(1-&gt;4)-Mur2Ac(oyl-L-Ala-gamma-D-Glu-L-Lys-D-Ala-D-Ala)](n+1)-di-trans,octa-cis-undecaprenyl diphosphate + di-trans,octa-cis-undecaprenyl diphosphate + H(+)</text>
        <dbReference type="Rhea" id="RHEA:23708"/>
        <dbReference type="Rhea" id="RHEA-COMP:9602"/>
        <dbReference type="Rhea" id="RHEA-COMP:9603"/>
        <dbReference type="ChEBI" id="CHEBI:15378"/>
        <dbReference type="ChEBI" id="CHEBI:58405"/>
        <dbReference type="ChEBI" id="CHEBI:60033"/>
        <dbReference type="ChEBI" id="CHEBI:78435"/>
        <dbReference type="EC" id="2.4.99.28"/>
    </reaction>
</comment>
<dbReference type="InterPro" id="IPR050396">
    <property type="entry name" value="Glycosyltr_51/Transpeptidase"/>
</dbReference>
<keyword evidence="6" id="KW-0511">Multifunctional enzyme</keyword>
<feature type="domain" description="Glycosyl transferase family 51" evidence="11">
    <location>
        <begin position="78"/>
        <end position="266"/>
    </location>
</feature>
<comment type="caution">
    <text evidence="12">The sequence shown here is derived from an EMBL/GenBank/DDBJ whole genome shotgun (WGS) entry which is preliminary data.</text>
</comment>
<dbReference type="InterPro" id="IPR001460">
    <property type="entry name" value="PCN-bd_Tpept"/>
</dbReference>
<evidence type="ECO:0000256" key="2">
    <source>
        <dbReference type="ARBA" id="ARBA00022670"/>
    </source>
</evidence>
<dbReference type="EMBL" id="JBEDNQ010000004">
    <property type="protein sequence ID" value="MEQ3550901.1"/>
    <property type="molecule type" value="Genomic_DNA"/>
</dbReference>
<dbReference type="InterPro" id="IPR036950">
    <property type="entry name" value="PBP_transglycosylase"/>
</dbReference>
<comment type="catalytic activity">
    <reaction evidence="7">
        <text>Preferential cleavage: (Ac)2-L-Lys-D-Ala-|-D-Ala. Also transpeptidation of peptidyl-alanyl moieties that are N-acyl substituents of D-alanine.</text>
        <dbReference type="EC" id="3.4.16.4"/>
    </reaction>
</comment>
<evidence type="ECO:0000256" key="6">
    <source>
        <dbReference type="ARBA" id="ARBA00023268"/>
    </source>
</evidence>
<dbReference type="Pfam" id="PF00905">
    <property type="entry name" value="Transpeptidase"/>
    <property type="match status" value="1"/>
</dbReference>
<organism evidence="12 13">
    <name type="scientific">Pseudonocardia nematodicida</name>
    <dbReference type="NCBI Taxonomy" id="1206997"/>
    <lineage>
        <taxon>Bacteria</taxon>
        <taxon>Bacillati</taxon>
        <taxon>Actinomycetota</taxon>
        <taxon>Actinomycetes</taxon>
        <taxon>Pseudonocardiales</taxon>
        <taxon>Pseudonocardiaceae</taxon>
        <taxon>Pseudonocardia</taxon>
    </lineage>
</organism>
<dbReference type="SUPFAM" id="SSF53955">
    <property type="entry name" value="Lysozyme-like"/>
    <property type="match status" value="1"/>
</dbReference>
<dbReference type="RefSeq" id="WP_349297983.1">
    <property type="nucleotide sequence ID" value="NZ_JBEDNQ010000004.1"/>
</dbReference>
<evidence type="ECO:0000256" key="5">
    <source>
        <dbReference type="ARBA" id="ARBA00022801"/>
    </source>
</evidence>
<name>A0ABV1K8U6_9PSEU</name>
<dbReference type="Pfam" id="PF00912">
    <property type="entry name" value="Transgly"/>
    <property type="match status" value="1"/>
</dbReference>
<reference evidence="12 13" key="1">
    <citation type="submission" date="2024-03" db="EMBL/GenBank/DDBJ databases">
        <title>Draft genome sequence of Pseudonocardia nematodicida JCM 31783.</title>
        <authorList>
            <person name="Butdee W."/>
            <person name="Duangmal K."/>
        </authorList>
    </citation>
    <scope>NUCLEOTIDE SEQUENCE [LARGE SCALE GENOMIC DNA]</scope>
    <source>
        <strain evidence="12 13">JCM 31783</strain>
    </source>
</reference>
<evidence type="ECO:0000313" key="13">
    <source>
        <dbReference type="Proteomes" id="UP001494902"/>
    </source>
</evidence>
<keyword evidence="4 12" id="KW-0808">Transferase</keyword>
<dbReference type="GO" id="GO:0016757">
    <property type="term" value="F:glycosyltransferase activity"/>
    <property type="evidence" value="ECO:0007669"/>
    <property type="project" value="UniProtKB-KW"/>
</dbReference>
<keyword evidence="9" id="KW-0472">Membrane</keyword>
<accession>A0ABV1K8U6</accession>
<evidence type="ECO:0000313" key="12">
    <source>
        <dbReference type="EMBL" id="MEQ3550901.1"/>
    </source>
</evidence>
<evidence type="ECO:0000256" key="9">
    <source>
        <dbReference type="SAM" id="Phobius"/>
    </source>
</evidence>
<feature type="domain" description="Penicillin-binding protein transpeptidase" evidence="10">
    <location>
        <begin position="365"/>
        <end position="619"/>
    </location>
</feature>
<dbReference type="PANTHER" id="PTHR32282">
    <property type="entry name" value="BINDING PROTEIN TRANSPEPTIDASE, PUTATIVE-RELATED"/>
    <property type="match status" value="1"/>
</dbReference>
<dbReference type="Gene3D" id="3.40.710.10">
    <property type="entry name" value="DD-peptidase/beta-lactamase superfamily"/>
    <property type="match status" value="1"/>
</dbReference>
<protein>
    <submittedName>
        <fullName evidence="12">Transglycosylase domain-containing protein</fullName>
        <ecNumber evidence="12">2.4.-.-</ecNumber>
    </submittedName>
</protein>
<dbReference type="InterPro" id="IPR001264">
    <property type="entry name" value="Glyco_trans_51"/>
</dbReference>
<dbReference type="InterPro" id="IPR012338">
    <property type="entry name" value="Beta-lactam/transpept-like"/>
</dbReference>
<keyword evidence="1" id="KW-0121">Carboxypeptidase</keyword>
<dbReference type="Proteomes" id="UP001494902">
    <property type="component" value="Unassembled WGS sequence"/>
</dbReference>
<dbReference type="PANTHER" id="PTHR32282:SF33">
    <property type="entry name" value="PEPTIDOGLYCAN GLYCOSYLTRANSFERASE"/>
    <property type="match status" value="1"/>
</dbReference>
<keyword evidence="5" id="KW-0378">Hydrolase</keyword>
<dbReference type="SUPFAM" id="SSF56601">
    <property type="entry name" value="beta-lactamase/transpeptidase-like"/>
    <property type="match status" value="1"/>
</dbReference>
<evidence type="ECO:0000256" key="7">
    <source>
        <dbReference type="ARBA" id="ARBA00034000"/>
    </source>
</evidence>
<keyword evidence="9" id="KW-1133">Transmembrane helix</keyword>
<dbReference type="InterPro" id="IPR023346">
    <property type="entry name" value="Lysozyme-like_dom_sf"/>
</dbReference>
<evidence type="ECO:0000259" key="10">
    <source>
        <dbReference type="Pfam" id="PF00905"/>
    </source>
</evidence>
<feature type="transmembrane region" description="Helical" evidence="9">
    <location>
        <begin position="21"/>
        <end position="46"/>
    </location>
</feature>
<evidence type="ECO:0000256" key="4">
    <source>
        <dbReference type="ARBA" id="ARBA00022679"/>
    </source>
</evidence>
<evidence type="ECO:0000256" key="8">
    <source>
        <dbReference type="ARBA" id="ARBA00049902"/>
    </source>
</evidence>